<organism evidence="1 2">
    <name type="scientific">Apiosordaria backusii</name>
    <dbReference type="NCBI Taxonomy" id="314023"/>
    <lineage>
        <taxon>Eukaryota</taxon>
        <taxon>Fungi</taxon>
        <taxon>Dikarya</taxon>
        <taxon>Ascomycota</taxon>
        <taxon>Pezizomycotina</taxon>
        <taxon>Sordariomycetes</taxon>
        <taxon>Sordariomycetidae</taxon>
        <taxon>Sordariales</taxon>
        <taxon>Lasiosphaeriaceae</taxon>
        <taxon>Apiosordaria</taxon>
    </lineage>
</organism>
<dbReference type="EMBL" id="JAUKTV010000018">
    <property type="protein sequence ID" value="KAK0708941.1"/>
    <property type="molecule type" value="Genomic_DNA"/>
</dbReference>
<accession>A0AA40A459</accession>
<reference evidence="1" key="1">
    <citation type="submission" date="2023-06" db="EMBL/GenBank/DDBJ databases">
        <title>Genome-scale phylogeny and comparative genomics of the fungal order Sordariales.</title>
        <authorList>
            <consortium name="Lawrence Berkeley National Laboratory"/>
            <person name="Hensen N."/>
            <person name="Bonometti L."/>
            <person name="Westerberg I."/>
            <person name="Brannstrom I.O."/>
            <person name="Guillou S."/>
            <person name="Cros-Aarteil S."/>
            <person name="Calhoun S."/>
            <person name="Haridas S."/>
            <person name="Kuo A."/>
            <person name="Mondo S."/>
            <person name="Pangilinan J."/>
            <person name="Riley R."/>
            <person name="Labutti K."/>
            <person name="Andreopoulos B."/>
            <person name="Lipzen A."/>
            <person name="Chen C."/>
            <person name="Yanf M."/>
            <person name="Daum C."/>
            <person name="Ng V."/>
            <person name="Clum A."/>
            <person name="Steindorff A."/>
            <person name="Ohm R."/>
            <person name="Martin F."/>
            <person name="Silar P."/>
            <person name="Natvig D."/>
            <person name="Lalanne C."/>
            <person name="Gautier V."/>
            <person name="Ament-Velasquez S.L."/>
            <person name="Kruys A."/>
            <person name="Hutchinson M.I."/>
            <person name="Powell A.J."/>
            <person name="Barry K."/>
            <person name="Miller A.N."/>
            <person name="Grigoriev I.V."/>
            <person name="Debuchy R."/>
            <person name="Gladieux P."/>
            <person name="Thoren M.H."/>
            <person name="Johannesson H."/>
        </authorList>
    </citation>
    <scope>NUCLEOTIDE SEQUENCE</scope>
    <source>
        <strain evidence="1">CBS 540.89</strain>
    </source>
</reference>
<proteinExistence type="predicted"/>
<comment type="caution">
    <text evidence="1">The sequence shown here is derived from an EMBL/GenBank/DDBJ whole genome shotgun (WGS) entry which is preliminary data.</text>
</comment>
<dbReference type="AlphaFoldDB" id="A0AA40A459"/>
<evidence type="ECO:0000313" key="1">
    <source>
        <dbReference type="EMBL" id="KAK0708941.1"/>
    </source>
</evidence>
<name>A0AA40A459_9PEZI</name>
<sequence>MSLNFAKYFNIKVLKLNYIIKRGLYYKTFLKLPLKKKIKLLIFTTFNLLNPKSFLKYNKNFYILSFYIVSFNIEKLKIAYIHFYTVCLYIVSFNVKKLKIEVIYNKQALLSTNYIPLYTL</sequence>
<keyword evidence="2" id="KW-1185">Reference proteome</keyword>
<gene>
    <name evidence="1" type="ORF">B0T21DRAFT_352956</name>
</gene>
<dbReference type="Proteomes" id="UP001172159">
    <property type="component" value="Unassembled WGS sequence"/>
</dbReference>
<protein>
    <submittedName>
        <fullName evidence="1">Uncharacterized protein</fullName>
    </submittedName>
</protein>
<evidence type="ECO:0000313" key="2">
    <source>
        <dbReference type="Proteomes" id="UP001172159"/>
    </source>
</evidence>